<keyword evidence="2" id="KW-1185">Reference proteome</keyword>
<comment type="caution">
    <text evidence="1">The sequence shown here is derived from an EMBL/GenBank/DDBJ whole genome shotgun (WGS) entry which is preliminary data.</text>
</comment>
<dbReference type="Proteomes" id="UP000266861">
    <property type="component" value="Unassembled WGS sequence"/>
</dbReference>
<protein>
    <submittedName>
        <fullName evidence="1">Uncharacterized protein</fullName>
    </submittedName>
</protein>
<gene>
    <name evidence="1" type="ORF">Glove_319g34</name>
</gene>
<sequence>MVDLAESLWHSLGEFIKTVDPAESPRYGQDELKKILENTGSSCFTANTLFVYEITHLFA</sequence>
<name>A0A397HPH3_9GLOM</name>
<proteinExistence type="predicted"/>
<evidence type="ECO:0000313" key="1">
    <source>
        <dbReference type="EMBL" id="RHZ65075.1"/>
    </source>
</evidence>
<dbReference type="AlphaFoldDB" id="A0A397HPH3"/>
<reference evidence="1 2" key="1">
    <citation type="submission" date="2018-08" db="EMBL/GenBank/DDBJ databases">
        <title>Genome and evolution of the arbuscular mycorrhizal fungus Diversispora epigaea (formerly Glomus versiforme) and its bacterial endosymbionts.</title>
        <authorList>
            <person name="Sun X."/>
            <person name="Fei Z."/>
            <person name="Harrison M."/>
        </authorList>
    </citation>
    <scope>NUCLEOTIDE SEQUENCE [LARGE SCALE GENOMIC DNA]</scope>
    <source>
        <strain evidence="1 2">IT104</strain>
    </source>
</reference>
<organism evidence="1 2">
    <name type="scientific">Diversispora epigaea</name>
    <dbReference type="NCBI Taxonomy" id="1348612"/>
    <lineage>
        <taxon>Eukaryota</taxon>
        <taxon>Fungi</taxon>
        <taxon>Fungi incertae sedis</taxon>
        <taxon>Mucoromycota</taxon>
        <taxon>Glomeromycotina</taxon>
        <taxon>Glomeromycetes</taxon>
        <taxon>Diversisporales</taxon>
        <taxon>Diversisporaceae</taxon>
        <taxon>Diversispora</taxon>
    </lineage>
</organism>
<evidence type="ECO:0000313" key="2">
    <source>
        <dbReference type="Proteomes" id="UP000266861"/>
    </source>
</evidence>
<accession>A0A397HPH3</accession>
<dbReference type="EMBL" id="PQFF01000291">
    <property type="protein sequence ID" value="RHZ65075.1"/>
    <property type="molecule type" value="Genomic_DNA"/>
</dbReference>